<dbReference type="RefSeq" id="WP_345447376.1">
    <property type="nucleotide sequence ID" value="NZ_BAABKP010000007.1"/>
</dbReference>
<evidence type="ECO:0000256" key="5">
    <source>
        <dbReference type="ARBA" id="ARBA00023136"/>
    </source>
</evidence>
<keyword evidence="5 6" id="KW-0472">Membrane</keyword>
<feature type="transmembrane region" description="Helical" evidence="6">
    <location>
        <begin position="197"/>
        <end position="217"/>
    </location>
</feature>
<dbReference type="InterPro" id="IPR024671">
    <property type="entry name" value="Atg22-like"/>
</dbReference>
<comment type="subcellular location">
    <subcellularLocation>
        <location evidence="1">Cell membrane</location>
        <topology evidence="1">Multi-pass membrane protein</topology>
    </subcellularLocation>
</comment>
<dbReference type="Pfam" id="PF11700">
    <property type="entry name" value="ATG22"/>
    <property type="match status" value="1"/>
</dbReference>
<dbReference type="PANTHER" id="PTHR23519:SF1">
    <property type="entry name" value="AUTOPHAGY-RELATED PROTEIN 22"/>
    <property type="match status" value="1"/>
</dbReference>
<keyword evidence="3 6" id="KW-0812">Transmembrane</keyword>
<dbReference type="InterPro" id="IPR036259">
    <property type="entry name" value="MFS_trans_sf"/>
</dbReference>
<keyword evidence="4 6" id="KW-1133">Transmembrane helix</keyword>
<feature type="transmembrane region" description="Helical" evidence="6">
    <location>
        <begin position="320"/>
        <end position="337"/>
    </location>
</feature>
<accession>A0ABP9BXN7</accession>
<dbReference type="PANTHER" id="PTHR23519">
    <property type="entry name" value="AUTOPHAGY-RELATED PROTEIN 22"/>
    <property type="match status" value="1"/>
</dbReference>
<feature type="transmembrane region" description="Helical" evidence="6">
    <location>
        <begin position="290"/>
        <end position="308"/>
    </location>
</feature>
<gene>
    <name evidence="8" type="ORF">GCM10023352_21000</name>
</gene>
<evidence type="ECO:0000256" key="6">
    <source>
        <dbReference type="SAM" id="Phobius"/>
    </source>
</evidence>
<proteinExistence type="predicted"/>
<feature type="transmembrane region" description="Helical" evidence="6">
    <location>
        <begin position="255"/>
        <end position="278"/>
    </location>
</feature>
<evidence type="ECO:0000256" key="1">
    <source>
        <dbReference type="ARBA" id="ARBA00004651"/>
    </source>
</evidence>
<sequence>MTSPVSAADNHSTPAPASKKMIAAWTLWDVGNASFNAIMTTFVFAVYLTSSSFGEEGHPAAVLSVGLTIAGVFIALLAPISGQRADASGKRGLWLGVNSVLLAVIMAFCFFVAPSPDYLILGVVLLSLGNLVNEFAVVNYNALLPAISTKQTIGKISGTGWAAGYFGGILALAIVLVGFVSPGILGIPEDGAYNLRAVAVFSAIWAIAFSLPLMLAVHKISPAPRSVEPQKSILDSYRDLFATIRRLYREAPTTLYFLLSSAVFRDGLNGIFTFGGILAANSFGFSTNQVIVFAIFGNIVAGVGALLGGRMDDRFGPKRVIVFSLVALIAAALPLLFFPSSTMFWICGLTLCAFVGPAQSAARSYLGRLVNEGNEGELYGLYSTTGRAASFLSPALFGLFVTWFGAELWGILGIVIVLFVGLLLLLPIKDPQRGNARESTL</sequence>
<evidence type="ECO:0000256" key="4">
    <source>
        <dbReference type="ARBA" id="ARBA00022989"/>
    </source>
</evidence>
<dbReference type="InterPro" id="IPR020846">
    <property type="entry name" value="MFS_dom"/>
</dbReference>
<dbReference type="InterPro" id="IPR050495">
    <property type="entry name" value="ATG22/LtaA_families"/>
</dbReference>
<evidence type="ECO:0000256" key="3">
    <source>
        <dbReference type="ARBA" id="ARBA00022692"/>
    </source>
</evidence>
<evidence type="ECO:0000259" key="7">
    <source>
        <dbReference type="PROSITE" id="PS50850"/>
    </source>
</evidence>
<feature type="transmembrane region" description="Helical" evidence="6">
    <location>
        <begin position="27"/>
        <end position="48"/>
    </location>
</feature>
<keyword evidence="9" id="KW-1185">Reference proteome</keyword>
<evidence type="ECO:0000256" key="2">
    <source>
        <dbReference type="ARBA" id="ARBA00022448"/>
    </source>
</evidence>
<dbReference type="PROSITE" id="PS50850">
    <property type="entry name" value="MFS"/>
    <property type="match status" value="1"/>
</dbReference>
<feature type="transmembrane region" description="Helical" evidence="6">
    <location>
        <begin position="408"/>
        <end position="428"/>
    </location>
</feature>
<protein>
    <submittedName>
        <fullName evidence="8">MFS transporter</fullName>
    </submittedName>
</protein>
<feature type="transmembrane region" description="Helical" evidence="6">
    <location>
        <begin position="119"/>
        <end position="142"/>
    </location>
</feature>
<feature type="transmembrane region" description="Helical" evidence="6">
    <location>
        <begin position="60"/>
        <end position="80"/>
    </location>
</feature>
<feature type="transmembrane region" description="Helical" evidence="6">
    <location>
        <begin position="92"/>
        <end position="113"/>
    </location>
</feature>
<feature type="transmembrane region" description="Helical" evidence="6">
    <location>
        <begin position="163"/>
        <end position="185"/>
    </location>
</feature>
<organism evidence="8 9">
    <name type="scientific">Rothia endophytica</name>
    <dbReference type="NCBI Taxonomy" id="1324766"/>
    <lineage>
        <taxon>Bacteria</taxon>
        <taxon>Bacillati</taxon>
        <taxon>Actinomycetota</taxon>
        <taxon>Actinomycetes</taxon>
        <taxon>Micrococcales</taxon>
        <taxon>Micrococcaceae</taxon>
        <taxon>Rothia</taxon>
    </lineage>
</organism>
<dbReference type="Gene3D" id="1.20.1250.20">
    <property type="entry name" value="MFS general substrate transporter like domains"/>
    <property type="match status" value="1"/>
</dbReference>
<dbReference type="SUPFAM" id="SSF103473">
    <property type="entry name" value="MFS general substrate transporter"/>
    <property type="match status" value="1"/>
</dbReference>
<feature type="domain" description="Major facilitator superfamily (MFS) profile" evidence="7">
    <location>
        <begin position="254"/>
        <end position="441"/>
    </location>
</feature>
<dbReference type="Proteomes" id="UP001500187">
    <property type="component" value="Unassembled WGS sequence"/>
</dbReference>
<evidence type="ECO:0000313" key="8">
    <source>
        <dbReference type="EMBL" id="GAA4800703.1"/>
    </source>
</evidence>
<reference evidence="9" key="1">
    <citation type="journal article" date="2019" name="Int. J. Syst. Evol. Microbiol.">
        <title>The Global Catalogue of Microorganisms (GCM) 10K type strain sequencing project: providing services to taxonomists for standard genome sequencing and annotation.</title>
        <authorList>
            <consortium name="The Broad Institute Genomics Platform"/>
            <consortium name="The Broad Institute Genome Sequencing Center for Infectious Disease"/>
            <person name="Wu L."/>
            <person name="Ma J."/>
        </authorList>
    </citation>
    <scope>NUCLEOTIDE SEQUENCE [LARGE SCALE GENOMIC DNA]</scope>
    <source>
        <strain evidence="9">JCM 18541</strain>
    </source>
</reference>
<evidence type="ECO:0000313" key="9">
    <source>
        <dbReference type="Proteomes" id="UP001500187"/>
    </source>
</evidence>
<name>A0ABP9BXN7_9MICC</name>
<comment type="caution">
    <text evidence="8">The sequence shown here is derived from an EMBL/GenBank/DDBJ whole genome shotgun (WGS) entry which is preliminary data.</text>
</comment>
<keyword evidence="2" id="KW-0813">Transport</keyword>
<dbReference type="EMBL" id="BAABKP010000007">
    <property type="protein sequence ID" value="GAA4800703.1"/>
    <property type="molecule type" value="Genomic_DNA"/>
</dbReference>